<evidence type="ECO:0000313" key="1">
    <source>
        <dbReference type="EMBL" id="NIJ63528.1"/>
    </source>
</evidence>
<sequence>MRLLATWELGLGYGHVATLAPISRALRGGGHHLTLAARTPQTALRLERDAFDLVVQGPRFAGSAPRGETLTYGQVIAAGGLVDAACAIPLVRQWLDAFERLEPALLLAEHAPLSLLAAHIAGLPARRLGPTFVAPRAHDAGASLQPWAGHGAAELAAAQQPADRAVREVCRHFGAPEPAGLGALLAGAPLHSLAWAELDHYGPDATGSYYGPLIGIEADARPEWPRGEGPRTLVYLPFDRPGSAIVAQALGGLGWPVLWHSASPPGEALPANILFSAAPIDLAAAGCEAALYVGRGGYGASAKMLAAGVPQLLLPDTLESLLLTYRLRLAGVAWSQAVSAGADAVREALRRAARDDRMRHQAARVAARHGKYSAAAMTELLVRDILAGMPG</sequence>
<gene>
    <name evidence="1" type="ORF">FHR20_000459</name>
</gene>
<dbReference type="SUPFAM" id="SSF53756">
    <property type="entry name" value="UDP-Glycosyltransferase/glycogen phosphorylase"/>
    <property type="match status" value="1"/>
</dbReference>
<dbReference type="GO" id="GO:0016740">
    <property type="term" value="F:transferase activity"/>
    <property type="evidence" value="ECO:0007669"/>
    <property type="project" value="UniProtKB-KW"/>
</dbReference>
<dbReference type="Gene3D" id="3.40.50.2000">
    <property type="entry name" value="Glycogen Phosphorylase B"/>
    <property type="match status" value="2"/>
</dbReference>
<proteinExistence type="predicted"/>
<keyword evidence="1" id="KW-0808">Transferase</keyword>
<reference evidence="1 2" key="1">
    <citation type="submission" date="2020-03" db="EMBL/GenBank/DDBJ databases">
        <title>Genomic Encyclopedia of Type Strains, Phase IV (KMG-IV): sequencing the most valuable type-strain genomes for metagenomic binning, comparative biology and taxonomic classification.</title>
        <authorList>
            <person name="Goeker M."/>
        </authorList>
    </citation>
    <scope>NUCLEOTIDE SEQUENCE [LARGE SCALE GENOMIC DNA]</scope>
    <source>
        <strain evidence="1 2">DSM 4733</strain>
    </source>
</reference>
<dbReference type="RefSeq" id="WP_167298032.1">
    <property type="nucleotide sequence ID" value="NZ_JAASQV010000001.1"/>
</dbReference>
<evidence type="ECO:0000313" key="2">
    <source>
        <dbReference type="Proteomes" id="UP000564677"/>
    </source>
</evidence>
<organism evidence="1 2">
    <name type="scientific">Sphingomonas leidyi</name>
    <dbReference type="NCBI Taxonomy" id="68569"/>
    <lineage>
        <taxon>Bacteria</taxon>
        <taxon>Pseudomonadati</taxon>
        <taxon>Pseudomonadota</taxon>
        <taxon>Alphaproteobacteria</taxon>
        <taxon>Sphingomonadales</taxon>
        <taxon>Sphingomonadaceae</taxon>
        <taxon>Sphingomonas</taxon>
    </lineage>
</organism>
<dbReference type="Proteomes" id="UP000564677">
    <property type="component" value="Unassembled WGS sequence"/>
</dbReference>
<comment type="caution">
    <text evidence="1">The sequence shown here is derived from an EMBL/GenBank/DDBJ whole genome shotgun (WGS) entry which is preliminary data.</text>
</comment>
<keyword evidence="2" id="KW-1185">Reference proteome</keyword>
<accession>A0A7X5UWK0</accession>
<protein>
    <submittedName>
        <fullName evidence="1">UDP:flavonoid glycosyltransferase YjiC (YdhE family)</fullName>
    </submittedName>
</protein>
<name>A0A7X5UWK0_9SPHN</name>
<dbReference type="EMBL" id="JAASQV010000001">
    <property type="protein sequence ID" value="NIJ63528.1"/>
    <property type="molecule type" value="Genomic_DNA"/>
</dbReference>
<dbReference type="AlphaFoldDB" id="A0A7X5UWK0"/>